<sequence length="29" mass="3327">MHRWALKAILSVQGVGRFPAENEREKLSC</sequence>
<name>A0AAU8GHF5_9CAUD</name>
<accession>A0AAU8GHF5</accession>
<evidence type="ECO:0000313" key="1">
    <source>
        <dbReference type="EMBL" id="XCH40435.1"/>
    </source>
</evidence>
<protein>
    <submittedName>
        <fullName evidence="1">Uncharacterized protein</fullName>
    </submittedName>
</protein>
<dbReference type="EMBL" id="PP856722">
    <property type="protein sequence ID" value="XCH40435.1"/>
    <property type="molecule type" value="Genomic_DNA"/>
</dbReference>
<proteinExistence type="predicted"/>
<gene>
    <name evidence="1" type="ORF">YRYPWZST_CDS0034</name>
</gene>
<reference evidence="1" key="1">
    <citation type="submission" date="2024-05" db="EMBL/GenBank/DDBJ databases">
        <authorList>
            <person name="Mugo M.M."/>
            <person name="Musyoki A.M."/>
            <person name="Makumi A.M."/>
            <person name="Mutai I."/>
            <person name="Drechsel O."/>
            <person name="Kering K.K."/>
            <person name="Muturi P."/>
            <person name="Mbae C.K."/>
            <person name="Kariuki S.M."/>
        </authorList>
    </citation>
    <scope>NUCLEOTIDE SEQUENCE</scope>
</reference>
<organism evidence="1">
    <name type="scientific">Salmonella phage vB_SEnST11_KE23</name>
    <dbReference type="NCBI Taxonomy" id="3161174"/>
    <lineage>
        <taxon>Viruses</taxon>
        <taxon>Duplodnaviria</taxon>
        <taxon>Heunggongvirae</taxon>
        <taxon>Uroviricota</taxon>
        <taxon>Caudoviricetes</taxon>
        <taxon>Vequintavirinae</taxon>
        <taxon>Seunavirus</taxon>
    </lineage>
</organism>